<protein>
    <submittedName>
        <fullName evidence="2">Uncharacterized protein</fullName>
    </submittedName>
</protein>
<dbReference type="RefSeq" id="WP_009537828.1">
    <property type="nucleotide sequence ID" value="NZ_JH414507.1"/>
</dbReference>
<reference evidence="2 3" key="1">
    <citation type="submission" date="2011-08" db="EMBL/GenBank/DDBJ databases">
        <title>The Genome Sequence of Oribacterium sp. ACB7.</title>
        <authorList>
            <consortium name="The Broad Institute Genome Sequencing Platform"/>
            <person name="Earl A."/>
            <person name="Ward D."/>
            <person name="Feldgarden M."/>
            <person name="Gevers D."/>
            <person name="Sizova M."/>
            <person name="Hazen A."/>
            <person name="Epstein S."/>
            <person name="Young S.K."/>
            <person name="Zeng Q."/>
            <person name="Gargeya S."/>
            <person name="Fitzgerald M."/>
            <person name="Haas B."/>
            <person name="Abouelleil A."/>
            <person name="Alvarado L."/>
            <person name="Arachchi H.M."/>
            <person name="Berlin A."/>
            <person name="Brown A."/>
            <person name="Chapman S.B."/>
            <person name="Chen Z."/>
            <person name="Dunbar C."/>
            <person name="Freedman E."/>
            <person name="Gearin G."/>
            <person name="Gellesch M."/>
            <person name="Goldberg J."/>
            <person name="Griggs A."/>
            <person name="Gujja S."/>
            <person name="Heiman D."/>
            <person name="Howarth C."/>
            <person name="Larson L."/>
            <person name="Lui A."/>
            <person name="MacDonald P.J.P."/>
            <person name="Montmayeur A."/>
            <person name="Murphy C."/>
            <person name="Neiman D."/>
            <person name="Pearson M."/>
            <person name="Priest M."/>
            <person name="Roberts A."/>
            <person name="Saif S."/>
            <person name="Shea T."/>
            <person name="Shenoy N."/>
            <person name="Sisk P."/>
            <person name="Stolte C."/>
            <person name="Sykes S."/>
            <person name="Wortman J."/>
            <person name="Nusbaum C."/>
            <person name="Birren B."/>
        </authorList>
    </citation>
    <scope>NUCLEOTIDE SEQUENCE [LARGE SCALE GENOMIC DNA]</scope>
    <source>
        <strain evidence="2 3">ACB7</strain>
    </source>
</reference>
<keyword evidence="3" id="KW-1185">Reference proteome</keyword>
<dbReference type="InterPro" id="IPR008979">
    <property type="entry name" value="Galactose-bd-like_sf"/>
</dbReference>
<feature type="signal peptide" evidence="1">
    <location>
        <begin position="1"/>
        <end position="29"/>
    </location>
</feature>
<organism evidence="2 3">
    <name type="scientific">Oribacterium asaccharolyticum ACB7</name>
    <dbReference type="NCBI Taxonomy" id="796944"/>
    <lineage>
        <taxon>Bacteria</taxon>
        <taxon>Bacillati</taxon>
        <taxon>Bacillota</taxon>
        <taxon>Clostridia</taxon>
        <taxon>Lachnospirales</taxon>
        <taxon>Lachnospiraceae</taxon>
        <taxon>Oribacterium</taxon>
    </lineage>
</organism>
<dbReference type="HOGENOM" id="CLU_1169468_0_0_9"/>
<gene>
    <name evidence="2" type="ORF">HMPREF9624_02182</name>
</gene>
<keyword evidence="1" id="KW-0732">Signal</keyword>
<dbReference type="PATRIC" id="fig|796944.3.peg.705"/>
<dbReference type="InterPro" id="IPR038637">
    <property type="entry name" value="NPCBM_sf"/>
</dbReference>
<dbReference type="SUPFAM" id="SSF69360">
    <property type="entry name" value="Cell wall binding repeat"/>
    <property type="match status" value="1"/>
</dbReference>
<evidence type="ECO:0000313" key="2">
    <source>
        <dbReference type="EMBL" id="EHL13336.1"/>
    </source>
</evidence>
<dbReference type="Gene3D" id="2.10.270.10">
    <property type="entry name" value="Cholin Binding"/>
    <property type="match status" value="1"/>
</dbReference>
<dbReference type="Proteomes" id="UP000003527">
    <property type="component" value="Unassembled WGS sequence"/>
</dbReference>
<dbReference type="SUPFAM" id="SSF49785">
    <property type="entry name" value="Galactose-binding domain-like"/>
    <property type="match status" value="1"/>
</dbReference>
<evidence type="ECO:0000256" key="1">
    <source>
        <dbReference type="SAM" id="SignalP"/>
    </source>
</evidence>
<sequence length="254" mass="28108">MKKLNWAKIMKVCAATAVCTGAFTLSAFAGNWVKNATGWWYDYGNGTWPSSSWQWIDGNNDGVAECYYFDRFGYCLMNTTSPDGYQVNGSGAWVENGAVQTRNVAGTQVNNAGQSAAQNTSSKKSGLTLFNTEPILQGGAGKWDSVVSNRENKSYTKAIVFDDDDYIEFDNSAGYTHFKATVFPKKGDWGRGDRMLLQVLSGDEEEFYVTDDIYYDTRAFDIDVDISGYDKVRLKSTSVSGYDADIAIANARFE</sequence>
<dbReference type="EMBL" id="AFZD01000007">
    <property type="protein sequence ID" value="EHL13336.1"/>
    <property type="molecule type" value="Genomic_DNA"/>
</dbReference>
<proteinExistence type="predicted"/>
<dbReference type="Gene3D" id="2.60.120.1060">
    <property type="entry name" value="NPCBM/NEW2 domain"/>
    <property type="match status" value="1"/>
</dbReference>
<name>G9WSW6_9FIRM</name>
<comment type="caution">
    <text evidence="2">The sequence shown here is derived from an EMBL/GenBank/DDBJ whole genome shotgun (WGS) entry which is preliminary data.</text>
</comment>
<evidence type="ECO:0000313" key="3">
    <source>
        <dbReference type="Proteomes" id="UP000003527"/>
    </source>
</evidence>
<feature type="chain" id="PRO_5039272693" evidence="1">
    <location>
        <begin position="30"/>
        <end position="254"/>
    </location>
</feature>
<dbReference type="AlphaFoldDB" id="G9WSW6"/>
<accession>G9WSW6</accession>